<evidence type="ECO:0000313" key="1">
    <source>
        <dbReference type="EMBL" id="KAH7994544.1"/>
    </source>
</evidence>
<comment type="caution">
    <text evidence="1">The sequence shown here is derived from an EMBL/GenBank/DDBJ whole genome shotgun (WGS) entry which is preliminary data.</text>
</comment>
<proteinExistence type="predicted"/>
<dbReference type="Proteomes" id="UP000827872">
    <property type="component" value="Linkage Group LG07"/>
</dbReference>
<name>A0ACB8EQN3_9SAUR</name>
<accession>A0ACB8EQN3</accession>
<sequence length="151" mass="16981">MQSCNIQKPSCFHCKGSNGTVILYNVLCMKIVQLDCTGKKMSIDSTILSFHILKINTRILFSIWNLLKFAYSLTAVVSVLGSGSYGLVLYEIQCSCVCPYLRFCSTAANGKEAGFYLKSRKIITRSTWFFPIASRQLQPELMVGKSFQQHL</sequence>
<protein>
    <submittedName>
        <fullName evidence="1">Uncharacterized protein</fullName>
    </submittedName>
</protein>
<evidence type="ECO:0000313" key="2">
    <source>
        <dbReference type="Proteomes" id="UP000827872"/>
    </source>
</evidence>
<reference evidence="1" key="1">
    <citation type="submission" date="2021-08" db="EMBL/GenBank/DDBJ databases">
        <title>The first chromosome-level gecko genome reveals the dynamic sex chromosomes of Neotropical dwarf geckos (Sphaerodactylidae: Sphaerodactylus).</title>
        <authorList>
            <person name="Pinto B.J."/>
            <person name="Keating S.E."/>
            <person name="Gamble T."/>
        </authorList>
    </citation>
    <scope>NUCLEOTIDE SEQUENCE</scope>
    <source>
        <strain evidence="1">TG3544</strain>
    </source>
</reference>
<keyword evidence="2" id="KW-1185">Reference proteome</keyword>
<gene>
    <name evidence="1" type="ORF">K3G42_009517</name>
</gene>
<dbReference type="EMBL" id="CM037620">
    <property type="protein sequence ID" value="KAH7994544.1"/>
    <property type="molecule type" value="Genomic_DNA"/>
</dbReference>
<organism evidence="1 2">
    <name type="scientific">Sphaerodactylus townsendi</name>
    <dbReference type="NCBI Taxonomy" id="933632"/>
    <lineage>
        <taxon>Eukaryota</taxon>
        <taxon>Metazoa</taxon>
        <taxon>Chordata</taxon>
        <taxon>Craniata</taxon>
        <taxon>Vertebrata</taxon>
        <taxon>Euteleostomi</taxon>
        <taxon>Lepidosauria</taxon>
        <taxon>Squamata</taxon>
        <taxon>Bifurcata</taxon>
        <taxon>Gekkota</taxon>
        <taxon>Sphaerodactylidae</taxon>
        <taxon>Sphaerodactylus</taxon>
    </lineage>
</organism>